<dbReference type="PANTHER" id="PTHR33563:SF1">
    <property type="entry name" value="3-DEHYDROQUINATE SYNTHASE"/>
    <property type="match status" value="1"/>
</dbReference>
<organism evidence="4 5">
    <name type="scientific">Symbiodinium pilosum</name>
    <name type="common">Dinoflagellate</name>
    <dbReference type="NCBI Taxonomy" id="2952"/>
    <lineage>
        <taxon>Eukaryota</taxon>
        <taxon>Sar</taxon>
        <taxon>Alveolata</taxon>
        <taxon>Dinophyceae</taxon>
        <taxon>Suessiales</taxon>
        <taxon>Symbiodiniaceae</taxon>
        <taxon>Symbiodinium</taxon>
    </lineage>
</organism>
<keyword evidence="5" id="KW-1185">Reference proteome</keyword>
<evidence type="ECO:0000313" key="4">
    <source>
        <dbReference type="EMBL" id="CAE7328531.1"/>
    </source>
</evidence>
<dbReference type="EMBL" id="CAJNIZ010012058">
    <property type="protein sequence ID" value="CAE7328531.1"/>
    <property type="molecule type" value="Genomic_DNA"/>
</dbReference>
<keyword evidence="2" id="KW-0057">Aromatic amino acid biosynthesis</keyword>
<evidence type="ECO:0000256" key="1">
    <source>
        <dbReference type="ARBA" id="ARBA00022605"/>
    </source>
</evidence>
<sequence length="356" mass="38126">MCADSCKLEIWLDCRFSGTDGPAPLACDRRLLYSGATPGKRDLVCGAGGRVEDCDGKEMGVLFIGSGGEVHKHALEIMGHVEWVILQADSLVPSGALLAASSRHGTRLAVVLSNEQHLEDFEPALARTGALVVSDDALLNKAMVKRMAMNKSESPMLNTVCGGIFLPAAEELKLVTVESVEVVSGEADRVYLDMISMLQDGEGALVGSTAKALCFIHADSGGRAFRINAGPVHAYVALPDGRTKYLSDVEAGDQILMVDLGRGGGGAPASRSVNVGRCQVERRQVARIRLHFDGEHSQLFLEWTDTVRLHGRHASEDACYPLPITQLRAGDEILVHWASTSPSRAVHAVHSIPSEK</sequence>
<evidence type="ECO:0000259" key="3">
    <source>
        <dbReference type="Pfam" id="PF26558"/>
    </source>
</evidence>
<dbReference type="InterPro" id="IPR056179">
    <property type="entry name" value="DHQS_C"/>
</dbReference>
<keyword evidence="1" id="KW-0028">Amino-acid biosynthesis</keyword>
<comment type="caution">
    <text evidence="4">The sequence shown here is derived from an EMBL/GenBank/DDBJ whole genome shotgun (WGS) entry which is preliminary data.</text>
</comment>
<dbReference type="AlphaFoldDB" id="A0A812NRA2"/>
<dbReference type="Proteomes" id="UP000649617">
    <property type="component" value="Unassembled WGS sequence"/>
</dbReference>
<name>A0A812NRA2_SYMPI</name>
<proteinExistence type="predicted"/>
<feature type="domain" description="3-dehydroquinate synthase C-terminal" evidence="3">
    <location>
        <begin position="175"/>
        <end position="339"/>
    </location>
</feature>
<dbReference type="PANTHER" id="PTHR33563">
    <property type="match status" value="1"/>
</dbReference>
<dbReference type="InterPro" id="IPR002812">
    <property type="entry name" value="DHQS"/>
</dbReference>
<reference evidence="4" key="1">
    <citation type="submission" date="2021-02" db="EMBL/GenBank/DDBJ databases">
        <authorList>
            <person name="Dougan E. K."/>
            <person name="Rhodes N."/>
            <person name="Thang M."/>
            <person name="Chan C."/>
        </authorList>
    </citation>
    <scope>NUCLEOTIDE SEQUENCE</scope>
</reference>
<gene>
    <name evidence="4" type="primary">aroB'</name>
    <name evidence="4" type="ORF">SPIL2461_LOCUS7608</name>
</gene>
<accession>A0A812NRA2</accession>
<dbReference type="GO" id="GO:0003856">
    <property type="term" value="F:3-dehydroquinate synthase activity"/>
    <property type="evidence" value="ECO:0007669"/>
    <property type="project" value="InterPro"/>
</dbReference>
<evidence type="ECO:0000256" key="2">
    <source>
        <dbReference type="ARBA" id="ARBA00023141"/>
    </source>
</evidence>
<dbReference type="GO" id="GO:0016491">
    <property type="term" value="F:oxidoreductase activity"/>
    <property type="evidence" value="ECO:0007669"/>
    <property type="project" value="InterPro"/>
</dbReference>
<dbReference type="OrthoDB" id="3275at2759"/>
<protein>
    <submittedName>
        <fullName evidence="4">AroB' protein</fullName>
    </submittedName>
</protein>
<evidence type="ECO:0000313" key="5">
    <source>
        <dbReference type="Proteomes" id="UP000649617"/>
    </source>
</evidence>
<dbReference type="GO" id="GO:0009073">
    <property type="term" value="P:aromatic amino acid family biosynthetic process"/>
    <property type="evidence" value="ECO:0007669"/>
    <property type="project" value="UniProtKB-KW"/>
</dbReference>
<dbReference type="GO" id="GO:0008652">
    <property type="term" value="P:amino acid biosynthetic process"/>
    <property type="evidence" value="ECO:0007669"/>
    <property type="project" value="UniProtKB-KW"/>
</dbReference>
<dbReference type="Pfam" id="PF26558">
    <property type="entry name" value="DHQS_2nd"/>
    <property type="match status" value="1"/>
</dbReference>